<organism evidence="2">
    <name type="scientific">Shewanella frigidimarina</name>
    <dbReference type="NCBI Taxonomy" id="56812"/>
    <lineage>
        <taxon>Bacteria</taxon>
        <taxon>Pseudomonadati</taxon>
        <taxon>Pseudomonadota</taxon>
        <taxon>Gammaproteobacteria</taxon>
        <taxon>Alteromonadales</taxon>
        <taxon>Shewanellaceae</taxon>
        <taxon>Shewanella</taxon>
    </lineage>
</organism>
<evidence type="ECO:0000313" key="2">
    <source>
        <dbReference type="EMBL" id="KVX00594.1"/>
    </source>
</evidence>
<comment type="caution">
    <text evidence="2">The sequence shown here is derived from an EMBL/GenBank/DDBJ whole genome shotgun (WGS) entry which is preliminary data.</text>
</comment>
<name>A0A119CZ00_SHEFR</name>
<dbReference type="Proteomes" id="UP000055702">
    <property type="component" value="Unassembled WGS sequence"/>
</dbReference>
<evidence type="ECO:0000313" key="3">
    <source>
        <dbReference type="Proteomes" id="UP000055702"/>
    </source>
</evidence>
<sequence>MVGLIFYFAAMGFVLYRYIRLNISIEERLIYGRESPVKSIGDIHNEYANDGLRLSCYSVGLTVLLFVITNAVEI</sequence>
<keyword evidence="1" id="KW-1133">Transmembrane helix</keyword>
<dbReference type="EMBL" id="LRDC01000040">
    <property type="protein sequence ID" value="KVX00594.1"/>
    <property type="molecule type" value="Genomic_DNA"/>
</dbReference>
<accession>A0A119CZ00</accession>
<evidence type="ECO:0000256" key="1">
    <source>
        <dbReference type="SAM" id="Phobius"/>
    </source>
</evidence>
<dbReference type="AlphaFoldDB" id="A0A119CZ00"/>
<protein>
    <submittedName>
        <fullName evidence="2">Uncharacterized protein</fullName>
    </submittedName>
</protein>
<reference evidence="2 3" key="1">
    <citation type="submission" date="2016-01" db="EMBL/GenBank/DDBJ databases">
        <title>Draft genome of the antarctic isolate Shewanella frigidimarina Ag06-30.</title>
        <authorList>
            <person name="Parmeciano Di Noto G."/>
            <person name="Vazquez S."/>
            <person name="Mac Cormack W."/>
            <person name="Iriarte A."/>
            <person name="Quiroga C."/>
        </authorList>
    </citation>
    <scope>NUCLEOTIDE SEQUENCE [LARGE SCALE GENOMIC DNA]</scope>
    <source>
        <strain evidence="2 3">Ag06-30</strain>
    </source>
</reference>
<keyword evidence="1" id="KW-0472">Membrane</keyword>
<feature type="transmembrane region" description="Helical" evidence="1">
    <location>
        <begin position="6"/>
        <end position="23"/>
    </location>
</feature>
<proteinExistence type="predicted"/>
<keyword evidence="1" id="KW-0812">Transmembrane</keyword>
<gene>
    <name evidence="2" type="ORF">AWJ07_07525</name>
</gene>